<evidence type="ECO:0000256" key="2">
    <source>
        <dbReference type="SAM" id="Phobius"/>
    </source>
</evidence>
<dbReference type="KEGG" id="rci:RCIX1423"/>
<comment type="similarity">
    <text evidence="1">Belongs to the UPF0332 family.</text>
</comment>
<evidence type="ECO:0000313" key="5">
    <source>
        <dbReference type="Proteomes" id="UP000000663"/>
    </source>
</evidence>
<dbReference type="Proteomes" id="UP000000663">
    <property type="component" value="Chromosome"/>
</dbReference>
<dbReference type="PANTHER" id="PTHR36565">
    <property type="entry name" value="UPF0332 PROTEIN TM_1000"/>
    <property type="match status" value="1"/>
</dbReference>
<dbReference type="PANTHER" id="PTHR36565:SF5">
    <property type="entry name" value="TOXIN MJ0605-RELATED"/>
    <property type="match status" value="1"/>
</dbReference>
<dbReference type="Pfam" id="PF05168">
    <property type="entry name" value="HEPN"/>
    <property type="match status" value="1"/>
</dbReference>
<feature type="domain" description="HEPN" evidence="3">
    <location>
        <begin position="4"/>
        <end position="97"/>
    </location>
</feature>
<keyword evidence="2" id="KW-1133">Transmembrane helix</keyword>
<dbReference type="InterPro" id="IPR007842">
    <property type="entry name" value="HEPN_dom"/>
</dbReference>
<gene>
    <name evidence="4" type="ORF">RCIX1423</name>
</gene>
<organism evidence="4 5">
    <name type="scientific">Methanocella arvoryzae (strain DSM 22066 / NBRC 105507 / MRE50)</name>
    <dbReference type="NCBI Taxonomy" id="351160"/>
    <lineage>
        <taxon>Archaea</taxon>
        <taxon>Methanobacteriati</taxon>
        <taxon>Methanobacteriota</taxon>
        <taxon>Stenosarchaea group</taxon>
        <taxon>Methanomicrobia</taxon>
        <taxon>Methanocellales</taxon>
        <taxon>Methanocellaceae</taxon>
        <taxon>Methanocella</taxon>
    </lineage>
</organism>
<reference evidence="4 5" key="1">
    <citation type="journal article" date="2006" name="Science">
        <title>Genome of rice cluster I archaea -- the key methane producers in the rice rhizosphere.</title>
        <authorList>
            <person name="Erkel C."/>
            <person name="Kube M."/>
            <person name="Reinhardt R."/>
            <person name="Liesack W."/>
        </authorList>
    </citation>
    <scope>NUCLEOTIDE SEQUENCE [LARGE SCALE GENOMIC DNA]</scope>
    <source>
        <strain evidence="5">DSM 22066 / NBRC 105507 / MRE50</strain>
    </source>
</reference>
<keyword evidence="5" id="KW-1185">Reference proteome</keyword>
<dbReference type="Gene3D" id="1.20.120.330">
    <property type="entry name" value="Nucleotidyltransferases domain 2"/>
    <property type="match status" value="1"/>
</dbReference>
<dbReference type="eggNOG" id="arCOG02123">
    <property type="taxonomic scope" value="Archaea"/>
</dbReference>
<protein>
    <recommendedName>
        <fullName evidence="3">HEPN domain-containing protein</fullName>
    </recommendedName>
</protein>
<feature type="transmembrane region" description="Helical" evidence="2">
    <location>
        <begin position="12"/>
        <end position="32"/>
    </location>
</feature>
<evidence type="ECO:0000313" key="4">
    <source>
        <dbReference type="EMBL" id="CAJ36690.1"/>
    </source>
</evidence>
<dbReference type="STRING" id="351160.RCIX1423"/>
<keyword evidence="2" id="KW-0812">Transmembrane</keyword>
<name>Q0W4K3_METAR</name>
<sequence>MTGAQKNVDIGLYRMAIVFAYTAMFHAARAILYVDGVKERSHECIPLYLREKHPSLKRYAVVLDSYRKNRHDAIYSLEYEAGKQDAITAVMLGNDLVAAIEKVFETQ</sequence>
<dbReference type="InterPro" id="IPR052226">
    <property type="entry name" value="UPF0332_toxin"/>
</dbReference>
<evidence type="ECO:0000259" key="3">
    <source>
        <dbReference type="Pfam" id="PF05168"/>
    </source>
</evidence>
<evidence type="ECO:0000256" key="1">
    <source>
        <dbReference type="ARBA" id="ARBA00038248"/>
    </source>
</evidence>
<dbReference type="AlphaFoldDB" id="Q0W4K3"/>
<keyword evidence="2" id="KW-0472">Membrane</keyword>
<proteinExistence type="inferred from homology"/>
<accession>Q0W4K3</accession>
<dbReference type="EMBL" id="AM114193">
    <property type="protein sequence ID" value="CAJ36690.1"/>
    <property type="molecule type" value="Genomic_DNA"/>
</dbReference>